<evidence type="ECO:0000313" key="13">
    <source>
        <dbReference type="Proteomes" id="UP000189376"/>
    </source>
</evidence>
<dbReference type="Gene3D" id="3.20.20.60">
    <property type="entry name" value="Phosphoenolpyruvate-binding domains"/>
    <property type="match status" value="1"/>
</dbReference>
<comment type="cofactor">
    <cofactor evidence="8 11">
        <name>Mg(2+)</name>
        <dbReference type="ChEBI" id="CHEBI:18420"/>
    </cofactor>
    <text evidence="8 11">Binds 1 Mg(2+) ion per subunit.</text>
</comment>
<feature type="binding site" evidence="8 10">
    <location>
        <position position="84"/>
    </location>
    <ligand>
        <name>3-methyl-2-oxobutanoate</name>
        <dbReference type="ChEBI" id="CHEBI:11851"/>
    </ligand>
</feature>
<dbReference type="InterPro" id="IPR015813">
    <property type="entry name" value="Pyrv/PenolPyrv_kinase-like_dom"/>
</dbReference>
<comment type="caution">
    <text evidence="12">The sequence shown here is derived from an EMBL/GenBank/DDBJ whole genome shotgun (WGS) entry which is preliminary data.</text>
</comment>
<keyword evidence="13" id="KW-1185">Reference proteome</keyword>
<evidence type="ECO:0000256" key="11">
    <source>
        <dbReference type="PIRSR" id="PIRSR000388-3"/>
    </source>
</evidence>
<dbReference type="PANTHER" id="PTHR20881">
    <property type="entry name" value="3-METHYL-2-OXOBUTANOATE HYDROXYMETHYLTRANSFERASE"/>
    <property type="match status" value="1"/>
</dbReference>
<keyword evidence="8 11" id="KW-0460">Magnesium</keyword>
<reference evidence="12 13" key="1">
    <citation type="submission" date="2015-07" db="EMBL/GenBank/DDBJ databases">
        <title>Acinetobacter yuneri, a novel member of Acinetobacter calcoaceticus-Acinetobacter baumannii complex isolated from clinical specimen.</title>
        <authorList>
            <person name="Yu Y."/>
        </authorList>
    </citation>
    <scope>NUCLEOTIDE SEQUENCE [LARGE SCALE GENOMIC DNA]</scope>
    <source>
        <strain evidence="12 13">A362</strain>
    </source>
</reference>
<feature type="binding site" evidence="8 11">
    <location>
        <position position="45"/>
    </location>
    <ligand>
        <name>Mg(2+)</name>
        <dbReference type="ChEBI" id="CHEBI:18420"/>
    </ligand>
</feature>
<dbReference type="GO" id="GO:0000287">
    <property type="term" value="F:magnesium ion binding"/>
    <property type="evidence" value="ECO:0007669"/>
    <property type="project" value="TreeGrafter"/>
</dbReference>
<evidence type="ECO:0000256" key="5">
    <source>
        <dbReference type="ARBA" id="ARBA00022679"/>
    </source>
</evidence>
<comment type="function">
    <text evidence="7 8">Catalyzes the reversible reaction in which hydroxymethyl group from 5,10-methylenetetrahydrofolate is transferred onto alpha-ketoisovalerate to form ketopantoate.</text>
</comment>
<keyword evidence="5 8" id="KW-0808">Transferase</keyword>
<dbReference type="InterPro" id="IPR003700">
    <property type="entry name" value="Pantoate_hydroxy_MeTrfase"/>
</dbReference>
<evidence type="ECO:0000256" key="7">
    <source>
        <dbReference type="ARBA" id="ARBA00056497"/>
    </source>
</evidence>
<dbReference type="GO" id="GO:0003864">
    <property type="term" value="F:3-methyl-2-oxobutanoate hydroxymethyltransferase activity"/>
    <property type="evidence" value="ECO:0007669"/>
    <property type="project" value="UniProtKB-UniRule"/>
</dbReference>
<keyword evidence="6 8" id="KW-0479">Metal-binding</keyword>
<feature type="binding site" evidence="8 11">
    <location>
        <position position="84"/>
    </location>
    <ligand>
        <name>Mg(2+)</name>
        <dbReference type="ChEBI" id="CHEBI:18420"/>
    </ligand>
</feature>
<sequence length="263" mass="28065">MKTITLTTLKAMKEQKQKIAVLTCYDSTFAKVANNAGVDVLLVGDTLGMVLQGYDSTLPVTTEQMVYHTACVKSGNTNAFIISDMSFMTYGTLEDALKNAGLLMQAGAHMVKIEGDSWLAESIHKLTQNGVPVCAHIGLTPQSVNVLGGFKVQGKTEDQAKNLINTAKHLEEAGAAMLLIECVPSTVATQISQSVSIPVIGIGAGADTDAQVLVLHDMLGLNDKPAKFVKNFMEGQSSIESAIKEYVKAVKEGSFPSEAHQYI</sequence>
<evidence type="ECO:0000256" key="6">
    <source>
        <dbReference type="ARBA" id="ARBA00022723"/>
    </source>
</evidence>
<dbReference type="InterPro" id="IPR040442">
    <property type="entry name" value="Pyrv_kinase-like_dom_sf"/>
</dbReference>
<evidence type="ECO:0000256" key="8">
    <source>
        <dbReference type="HAMAP-Rule" id="MF_00156"/>
    </source>
</evidence>
<dbReference type="CDD" id="cd06557">
    <property type="entry name" value="KPHMT-like"/>
    <property type="match status" value="1"/>
</dbReference>
<dbReference type="UniPathway" id="UPA00028">
    <property type="reaction ID" value="UER00003"/>
</dbReference>
<evidence type="ECO:0000256" key="3">
    <source>
        <dbReference type="ARBA" id="ARBA00011424"/>
    </source>
</evidence>
<feature type="binding site" evidence="8 10">
    <location>
        <begin position="45"/>
        <end position="46"/>
    </location>
    <ligand>
        <name>3-methyl-2-oxobutanoate</name>
        <dbReference type="ChEBI" id="CHEBI:11851"/>
    </ligand>
</feature>
<feature type="binding site" evidence="8 11">
    <location>
        <position position="114"/>
    </location>
    <ligand>
        <name>Mg(2+)</name>
        <dbReference type="ChEBI" id="CHEBI:18420"/>
    </ligand>
</feature>
<dbReference type="RefSeq" id="WP_077168627.1">
    <property type="nucleotide sequence ID" value="NZ_LFZS01000001.1"/>
</dbReference>
<comment type="subcellular location">
    <subcellularLocation>
        <location evidence="8">Cytoplasm</location>
    </subcellularLocation>
</comment>
<gene>
    <name evidence="8 12" type="primary">panB</name>
    <name evidence="12" type="ORF">AC058_03885</name>
</gene>
<dbReference type="GO" id="GO:0008168">
    <property type="term" value="F:methyltransferase activity"/>
    <property type="evidence" value="ECO:0007669"/>
    <property type="project" value="UniProtKB-KW"/>
</dbReference>
<accession>A0A1V2V3M6</accession>
<dbReference type="FunFam" id="3.20.20.60:FF:000003">
    <property type="entry name" value="3-methyl-2-oxobutanoate hydroxymethyltransferase"/>
    <property type="match status" value="1"/>
</dbReference>
<evidence type="ECO:0000256" key="2">
    <source>
        <dbReference type="ARBA" id="ARBA00008676"/>
    </source>
</evidence>
<dbReference type="EMBL" id="LFZS01000001">
    <property type="protein sequence ID" value="ONN56820.1"/>
    <property type="molecule type" value="Genomic_DNA"/>
</dbReference>
<dbReference type="NCBIfam" id="TIGR00222">
    <property type="entry name" value="panB"/>
    <property type="match status" value="1"/>
</dbReference>
<dbReference type="AlphaFoldDB" id="A0A1V2V3M6"/>
<feature type="active site" description="Proton acceptor" evidence="8 9">
    <location>
        <position position="181"/>
    </location>
</feature>
<dbReference type="SUPFAM" id="SSF51621">
    <property type="entry name" value="Phosphoenolpyruvate/pyruvate domain"/>
    <property type="match status" value="1"/>
</dbReference>
<name>A0A1V2V3M6_9GAMM</name>
<dbReference type="GO" id="GO:0015940">
    <property type="term" value="P:pantothenate biosynthetic process"/>
    <property type="evidence" value="ECO:0007669"/>
    <property type="project" value="UniProtKB-UniRule"/>
</dbReference>
<dbReference type="GO" id="GO:0005737">
    <property type="term" value="C:cytoplasm"/>
    <property type="evidence" value="ECO:0007669"/>
    <property type="project" value="UniProtKB-SubCell"/>
</dbReference>
<feature type="binding site" evidence="8 10">
    <location>
        <position position="112"/>
    </location>
    <ligand>
        <name>3-methyl-2-oxobutanoate</name>
        <dbReference type="ChEBI" id="CHEBI:11851"/>
    </ligand>
</feature>
<evidence type="ECO:0000256" key="9">
    <source>
        <dbReference type="PIRSR" id="PIRSR000388-1"/>
    </source>
</evidence>
<keyword evidence="12" id="KW-0489">Methyltransferase</keyword>
<dbReference type="EC" id="2.1.2.11" evidence="8"/>
<comment type="similarity">
    <text evidence="2 8">Belongs to the PanB family.</text>
</comment>
<proteinExistence type="inferred from homology"/>
<protein>
    <recommendedName>
        <fullName evidence="8">3-methyl-2-oxobutanoate hydroxymethyltransferase</fullName>
        <ecNumber evidence="8">2.1.2.11</ecNumber>
    </recommendedName>
    <alternativeName>
        <fullName evidence="8">Ketopantoate hydroxymethyltransferase</fullName>
        <shortName evidence="8">KPHMT</shortName>
    </alternativeName>
</protein>
<comment type="catalytic activity">
    <reaction evidence="8">
        <text>(6R)-5,10-methylene-5,6,7,8-tetrahydrofolate + 3-methyl-2-oxobutanoate + H2O = 2-dehydropantoate + (6S)-5,6,7,8-tetrahydrofolate</text>
        <dbReference type="Rhea" id="RHEA:11824"/>
        <dbReference type="ChEBI" id="CHEBI:11561"/>
        <dbReference type="ChEBI" id="CHEBI:11851"/>
        <dbReference type="ChEBI" id="CHEBI:15377"/>
        <dbReference type="ChEBI" id="CHEBI:15636"/>
        <dbReference type="ChEBI" id="CHEBI:57453"/>
        <dbReference type="EC" id="2.1.2.11"/>
    </reaction>
</comment>
<dbReference type="PIRSF" id="PIRSF000388">
    <property type="entry name" value="Pantoate_hydroxy_MeTrfase"/>
    <property type="match status" value="1"/>
</dbReference>
<evidence type="ECO:0000256" key="10">
    <source>
        <dbReference type="PIRSR" id="PIRSR000388-2"/>
    </source>
</evidence>
<dbReference type="Pfam" id="PF02548">
    <property type="entry name" value="Pantoate_transf"/>
    <property type="match status" value="1"/>
</dbReference>
<keyword evidence="4 8" id="KW-0566">Pantothenate biosynthesis</keyword>
<keyword evidence="8" id="KW-0963">Cytoplasm</keyword>
<organism evidence="12 13">
    <name type="scientific">Acinetobacter genomosp. 33YU</name>
    <dbReference type="NCBI Taxonomy" id="1675530"/>
    <lineage>
        <taxon>Bacteria</taxon>
        <taxon>Pseudomonadati</taxon>
        <taxon>Pseudomonadota</taxon>
        <taxon>Gammaproteobacteria</taxon>
        <taxon>Moraxellales</taxon>
        <taxon>Moraxellaceae</taxon>
        <taxon>Acinetobacter</taxon>
    </lineage>
</organism>
<dbReference type="NCBIfam" id="NF001452">
    <property type="entry name" value="PRK00311.1"/>
    <property type="match status" value="1"/>
</dbReference>
<dbReference type="PANTHER" id="PTHR20881:SF0">
    <property type="entry name" value="3-METHYL-2-OXOBUTANOATE HYDROXYMETHYLTRANSFERASE"/>
    <property type="match status" value="1"/>
</dbReference>
<evidence type="ECO:0000256" key="4">
    <source>
        <dbReference type="ARBA" id="ARBA00022655"/>
    </source>
</evidence>
<comment type="subunit">
    <text evidence="3 8">Homodecamer; pentamer of dimers.</text>
</comment>
<dbReference type="GO" id="GO:0032259">
    <property type="term" value="P:methylation"/>
    <property type="evidence" value="ECO:0007669"/>
    <property type="project" value="UniProtKB-KW"/>
</dbReference>
<evidence type="ECO:0000256" key="1">
    <source>
        <dbReference type="ARBA" id="ARBA00005033"/>
    </source>
</evidence>
<dbReference type="HAMAP" id="MF_00156">
    <property type="entry name" value="PanB"/>
    <property type="match status" value="1"/>
</dbReference>
<evidence type="ECO:0000313" key="12">
    <source>
        <dbReference type="EMBL" id="ONN56820.1"/>
    </source>
</evidence>
<comment type="pathway">
    <text evidence="1 8">Cofactor biosynthesis; (R)-pantothenate biosynthesis; (R)-pantoate from 3-methyl-2-oxobutanoate: step 1/2.</text>
</comment>
<dbReference type="Proteomes" id="UP000189376">
    <property type="component" value="Unassembled WGS sequence"/>
</dbReference>